<name>A0ABD7HI49_9MYCO</name>
<accession>A0ABD7HI49</accession>
<dbReference type="AlphaFoldDB" id="A0ABD7HI49"/>
<dbReference type="EMBL" id="QXBN01000026">
    <property type="protein sequence ID" value="RIT32150.1"/>
    <property type="molecule type" value="Genomic_DNA"/>
</dbReference>
<gene>
    <name evidence="1" type="ORF">D2E76_23990</name>
</gene>
<proteinExistence type="predicted"/>
<sequence length="71" mass="7641">MKTHPVGVGDCPAVFGAYFCTRDDGHDGSHMAAGIGEVLAVWDSELAWCNGDREGGLWFGNTGREWVEVAE</sequence>
<evidence type="ECO:0000313" key="2">
    <source>
        <dbReference type="Proteomes" id="UP000284557"/>
    </source>
</evidence>
<dbReference type="RefSeq" id="WP_005122822.1">
    <property type="nucleotide sequence ID" value="NZ_NEGU01000001.1"/>
</dbReference>
<reference evidence="1 2" key="1">
    <citation type="submission" date="2018-08" db="EMBL/GenBank/DDBJ databases">
        <title>Linezolid Resistance in Mycobacterium abscessus: MIC Distribution and Comprehensive Investigation of Resistance Mechanisms.</title>
        <authorList>
            <person name="Ye M."/>
            <person name="Xu L."/>
            <person name="Zou Y."/>
            <person name="Li B."/>
            <person name="Guo Q."/>
            <person name="Zhang Y."/>
            <person name="Zhan M."/>
            <person name="Xu B."/>
            <person name="Yu F."/>
            <person name="Zhang Z."/>
            <person name="Chu H."/>
        </authorList>
    </citation>
    <scope>NUCLEOTIDE SEQUENCE [LARGE SCALE GENOMIC DNA]</scope>
    <source>
        <strain evidence="1 2">G143</strain>
    </source>
</reference>
<organism evidence="1 2">
    <name type="scientific">Mycobacteroides abscessus</name>
    <dbReference type="NCBI Taxonomy" id="36809"/>
    <lineage>
        <taxon>Bacteria</taxon>
        <taxon>Bacillati</taxon>
        <taxon>Actinomycetota</taxon>
        <taxon>Actinomycetes</taxon>
        <taxon>Mycobacteriales</taxon>
        <taxon>Mycobacteriaceae</taxon>
        <taxon>Mycobacteroides</taxon>
    </lineage>
</organism>
<dbReference type="Proteomes" id="UP000284557">
    <property type="component" value="Unassembled WGS sequence"/>
</dbReference>
<protein>
    <submittedName>
        <fullName evidence="1">Uncharacterized protein</fullName>
    </submittedName>
</protein>
<comment type="caution">
    <text evidence="1">The sequence shown here is derived from an EMBL/GenBank/DDBJ whole genome shotgun (WGS) entry which is preliminary data.</text>
</comment>
<evidence type="ECO:0000313" key="1">
    <source>
        <dbReference type="EMBL" id="RIT32150.1"/>
    </source>
</evidence>